<gene>
    <name evidence="3" type="ORF">SAMN05216522_104206</name>
</gene>
<keyword evidence="4" id="KW-1185">Reference proteome</keyword>
<dbReference type="RefSeq" id="WP_092674737.1">
    <property type="nucleotide sequence ID" value="NZ_FOGC01000004.1"/>
</dbReference>
<dbReference type="Pfam" id="PF04994">
    <property type="entry name" value="TfoX_C"/>
    <property type="match status" value="1"/>
</dbReference>
<evidence type="ECO:0000313" key="4">
    <source>
        <dbReference type="Proteomes" id="UP000242515"/>
    </source>
</evidence>
<dbReference type="Proteomes" id="UP000242515">
    <property type="component" value="Unassembled WGS sequence"/>
</dbReference>
<dbReference type="PIRSF" id="PIRSF028788">
    <property type="entry name" value="TfoX_Sxy"/>
    <property type="match status" value="1"/>
</dbReference>
<dbReference type="PANTHER" id="PTHR36121:SF1">
    <property type="entry name" value="PROTEIN SXY"/>
    <property type="match status" value="1"/>
</dbReference>
<dbReference type="SUPFAM" id="SSF159894">
    <property type="entry name" value="YgaC/TfoX-N like"/>
    <property type="match status" value="1"/>
</dbReference>
<dbReference type="Gene3D" id="3.30.1460.30">
    <property type="entry name" value="YgaC/TfoX-N like chaperone"/>
    <property type="match status" value="1"/>
</dbReference>
<dbReference type="OrthoDB" id="4225809at2"/>
<dbReference type="GO" id="GO:0030420">
    <property type="term" value="P:establishment of competence for transformation"/>
    <property type="evidence" value="ECO:0007669"/>
    <property type="project" value="InterPro"/>
</dbReference>
<accession>A0A1H9HFS5</accession>
<feature type="domain" description="TfoX C-terminal" evidence="2">
    <location>
        <begin position="115"/>
        <end position="193"/>
    </location>
</feature>
<dbReference type="InterPro" id="IPR007077">
    <property type="entry name" value="TfoX_C"/>
</dbReference>
<reference evidence="4" key="1">
    <citation type="submission" date="2016-10" db="EMBL/GenBank/DDBJ databases">
        <authorList>
            <person name="Varghese N."/>
            <person name="Submissions S."/>
        </authorList>
    </citation>
    <scope>NUCLEOTIDE SEQUENCE [LARGE SCALE GENOMIC DNA]</scope>
    <source>
        <strain evidence="4">8N4</strain>
    </source>
</reference>
<dbReference type="AlphaFoldDB" id="A0A1H9HFS5"/>
<proteinExistence type="predicted"/>
<dbReference type="PANTHER" id="PTHR36121">
    <property type="entry name" value="PROTEIN SXY"/>
    <property type="match status" value="1"/>
</dbReference>
<evidence type="ECO:0000259" key="2">
    <source>
        <dbReference type="Pfam" id="PF04994"/>
    </source>
</evidence>
<organism evidence="3 4">
    <name type="scientific">Rosenbergiella nectarea</name>
    <dbReference type="NCBI Taxonomy" id="988801"/>
    <lineage>
        <taxon>Bacteria</taxon>
        <taxon>Pseudomonadati</taxon>
        <taxon>Pseudomonadota</taxon>
        <taxon>Gammaproteobacteria</taxon>
        <taxon>Enterobacterales</taxon>
        <taxon>Erwiniaceae</taxon>
        <taxon>Rosenbergiella</taxon>
    </lineage>
</organism>
<feature type="domain" description="TfoX N-terminal" evidence="1">
    <location>
        <begin position="17"/>
        <end position="105"/>
    </location>
</feature>
<evidence type="ECO:0000313" key="3">
    <source>
        <dbReference type="EMBL" id="SEQ61165.1"/>
    </source>
</evidence>
<evidence type="ECO:0000259" key="1">
    <source>
        <dbReference type="Pfam" id="PF04993"/>
    </source>
</evidence>
<name>A0A1H9HFS5_9GAMM</name>
<dbReference type="Pfam" id="PF04993">
    <property type="entry name" value="TfoX_N"/>
    <property type="match status" value="1"/>
</dbReference>
<dbReference type="InterPro" id="IPR047525">
    <property type="entry name" value="TfoX-like"/>
</dbReference>
<protein>
    <submittedName>
        <fullName evidence="3">Regulator of competence-specific genes</fullName>
    </submittedName>
</protein>
<dbReference type="Gene3D" id="1.10.150.20">
    <property type="entry name" value="5' to 3' exonuclease, C-terminal subdomain"/>
    <property type="match status" value="1"/>
</dbReference>
<sequence length="216" mass="24813">MNSSQQRIAQYKKKVLHLGAIASKTQFGGYSLSLDDAVFALVKQGTLYLRGSEAMSQYLDTHPLAPFVFCKRGSAISLNYFTVDDALWQDDVNLLKLSRAAWRDAQNCRTYKQAHRRLKDLPNLGIRFETLLREVGIHTEEQLRQTGVKQCWTLMHQRNKHLGPLTLFYLQGAIMGLHHAVIPHPIRDELMAWHKEFTTRCVKNPVNNIRMLRAAL</sequence>
<dbReference type="STRING" id="988801.SAMN05216522_104206"/>
<dbReference type="EMBL" id="FOGC01000004">
    <property type="protein sequence ID" value="SEQ61165.1"/>
    <property type="molecule type" value="Genomic_DNA"/>
</dbReference>
<dbReference type="InterPro" id="IPR007076">
    <property type="entry name" value="TfoX_N"/>
</dbReference>
<dbReference type="InterPro" id="IPR026256">
    <property type="entry name" value="TfoX-like_gammaprotbact"/>
</dbReference>